<accession>A0A1Z5RG29</accession>
<name>A0A1Z5RG29_SORBI</name>
<dbReference type="OMA" id="CWNSADS"/>
<dbReference type="Gramene" id="OQU82733">
    <property type="protein sequence ID" value="OQU82733"/>
    <property type="gene ID" value="SORBI_3005G013901"/>
</dbReference>
<dbReference type="InParanoid" id="A0A1Z5RG29"/>
<evidence type="ECO:0000313" key="1">
    <source>
        <dbReference type="EMBL" id="OQU82733.1"/>
    </source>
</evidence>
<proteinExistence type="predicted"/>
<dbReference type="EMBL" id="CM000764">
    <property type="protein sequence ID" value="OQU82733.1"/>
    <property type="molecule type" value="Genomic_DNA"/>
</dbReference>
<organism evidence="1 2">
    <name type="scientific">Sorghum bicolor</name>
    <name type="common">Sorghum</name>
    <name type="synonym">Sorghum vulgare</name>
    <dbReference type="NCBI Taxonomy" id="4558"/>
    <lineage>
        <taxon>Eukaryota</taxon>
        <taxon>Viridiplantae</taxon>
        <taxon>Streptophyta</taxon>
        <taxon>Embryophyta</taxon>
        <taxon>Tracheophyta</taxon>
        <taxon>Spermatophyta</taxon>
        <taxon>Magnoliopsida</taxon>
        <taxon>Liliopsida</taxon>
        <taxon>Poales</taxon>
        <taxon>Poaceae</taxon>
        <taxon>PACMAD clade</taxon>
        <taxon>Panicoideae</taxon>
        <taxon>Andropogonodae</taxon>
        <taxon>Andropogoneae</taxon>
        <taxon>Sorghinae</taxon>
        <taxon>Sorghum</taxon>
    </lineage>
</organism>
<dbReference type="Proteomes" id="UP000000768">
    <property type="component" value="Chromosome 5"/>
</dbReference>
<evidence type="ECO:0000313" key="2">
    <source>
        <dbReference type="Proteomes" id="UP000000768"/>
    </source>
</evidence>
<reference evidence="2" key="2">
    <citation type="journal article" date="2018" name="Plant J.">
        <title>The Sorghum bicolor reference genome: improved assembly, gene annotations, a transcriptome atlas, and signatures of genome organization.</title>
        <authorList>
            <person name="McCormick R.F."/>
            <person name="Truong S.K."/>
            <person name="Sreedasyam A."/>
            <person name="Jenkins J."/>
            <person name="Shu S."/>
            <person name="Sims D."/>
            <person name="Kennedy M."/>
            <person name="Amirebrahimi M."/>
            <person name="Weers B.D."/>
            <person name="McKinley B."/>
            <person name="Mattison A."/>
            <person name="Morishige D.T."/>
            <person name="Grimwood J."/>
            <person name="Schmutz J."/>
            <person name="Mullet J.E."/>
        </authorList>
    </citation>
    <scope>NUCLEOTIDE SEQUENCE [LARGE SCALE GENOMIC DNA]</scope>
    <source>
        <strain evidence="2">cv. BTx623</strain>
    </source>
</reference>
<protein>
    <submittedName>
        <fullName evidence="1">Uncharacterized protein</fullName>
    </submittedName>
</protein>
<reference evidence="1 2" key="1">
    <citation type="journal article" date="2009" name="Nature">
        <title>The Sorghum bicolor genome and the diversification of grasses.</title>
        <authorList>
            <person name="Paterson A.H."/>
            <person name="Bowers J.E."/>
            <person name="Bruggmann R."/>
            <person name="Dubchak I."/>
            <person name="Grimwood J."/>
            <person name="Gundlach H."/>
            <person name="Haberer G."/>
            <person name="Hellsten U."/>
            <person name="Mitros T."/>
            <person name="Poliakov A."/>
            <person name="Schmutz J."/>
            <person name="Spannagl M."/>
            <person name="Tang H."/>
            <person name="Wang X."/>
            <person name="Wicker T."/>
            <person name="Bharti A.K."/>
            <person name="Chapman J."/>
            <person name="Feltus F.A."/>
            <person name="Gowik U."/>
            <person name="Grigoriev I.V."/>
            <person name="Lyons E."/>
            <person name="Maher C.A."/>
            <person name="Martis M."/>
            <person name="Narechania A."/>
            <person name="Otillar R.P."/>
            <person name="Penning B.W."/>
            <person name="Salamov A.A."/>
            <person name="Wang Y."/>
            <person name="Zhang L."/>
            <person name="Carpita N.C."/>
            <person name="Freeling M."/>
            <person name="Gingle A.R."/>
            <person name="Hash C.T."/>
            <person name="Keller B."/>
            <person name="Klein P."/>
            <person name="Kresovich S."/>
            <person name="McCann M.C."/>
            <person name="Ming R."/>
            <person name="Peterson D.G."/>
            <person name="Mehboob-ur-Rahman"/>
            <person name="Ware D."/>
            <person name="Westhoff P."/>
            <person name="Mayer K.F."/>
            <person name="Messing J."/>
            <person name="Rokhsar D.S."/>
        </authorList>
    </citation>
    <scope>NUCLEOTIDE SEQUENCE [LARGE SCALE GENOMIC DNA]</scope>
    <source>
        <strain evidence="2">cv. BTx623</strain>
    </source>
</reference>
<gene>
    <name evidence="1" type="ORF">SORBI_3005G013901</name>
</gene>
<sequence>MTPATARRPRRLAARHRLNLVKGRLSGTAQMPCTSCWNSADSSRRTAAASFSFSFPTSPKRTVLMTSKVSVFIDGITATLPRPRGQCASRWRRTSASMLATCLLTASSLRNCIIMALTRACSSPTTSRTVRRPTMRLKASLFMVVSAGLVKTNLLAEGPTRKAVRYRKRDSRDTGP</sequence>
<dbReference type="AlphaFoldDB" id="A0A1Z5RG29"/>
<keyword evidence="2" id="KW-1185">Reference proteome</keyword>